<protein>
    <submittedName>
        <fullName evidence="5">Iron complex transport system substrate-binding protein</fullName>
    </submittedName>
</protein>
<organism evidence="5 6">
    <name type="scientific">Hazenella coriacea</name>
    <dbReference type="NCBI Taxonomy" id="1179467"/>
    <lineage>
        <taxon>Bacteria</taxon>
        <taxon>Bacillati</taxon>
        <taxon>Bacillota</taxon>
        <taxon>Bacilli</taxon>
        <taxon>Bacillales</taxon>
        <taxon>Thermoactinomycetaceae</taxon>
        <taxon>Hazenella</taxon>
    </lineage>
</organism>
<comment type="similarity">
    <text evidence="1">Belongs to the bacterial solute-binding protein 8 family.</text>
</comment>
<dbReference type="InterPro" id="IPR002491">
    <property type="entry name" value="ABC_transptr_periplasmic_BD"/>
</dbReference>
<dbReference type="RefSeq" id="WP_131923881.1">
    <property type="nucleotide sequence ID" value="NZ_SMAG01000002.1"/>
</dbReference>
<accession>A0A4R3L9L6</accession>
<evidence type="ECO:0000256" key="2">
    <source>
        <dbReference type="ARBA" id="ARBA00022729"/>
    </source>
</evidence>
<evidence type="ECO:0000256" key="3">
    <source>
        <dbReference type="SAM" id="SignalP"/>
    </source>
</evidence>
<dbReference type="PROSITE" id="PS50983">
    <property type="entry name" value="FE_B12_PBP"/>
    <property type="match status" value="1"/>
</dbReference>
<proteinExistence type="inferred from homology"/>
<evidence type="ECO:0000313" key="6">
    <source>
        <dbReference type="Proteomes" id="UP000294937"/>
    </source>
</evidence>
<dbReference type="OrthoDB" id="9816357at2"/>
<dbReference type="InterPro" id="IPR050902">
    <property type="entry name" value="ABC_Transporter_SBP"/>
</dbReference>
<keyword evidence="6" id="KW-1185">Reference proteome</keyword>
<feature type="domain" description="Fe/B12 periplasmic-binding" evidence="4">
    <location>
        <begin position="64"/>
        <end position="309"/>
    </location>
</feature>
<dbReference type="PANTHER" id="PTHR30535:SF34">
    <property type="entry name" value="MOLYBDATE-BINDING PROTEIN MOLA"/>
    <property type="match status" value="1"/>
</dbReference>
<name>A0A4R3L9L6_9BACL</name>
<dbReference type="GO" id="GO:0071281">
    <property type="term" value="P:cellular response to iron ion"/>
    <property type="evidence" value="ECO:0007669"/>
    <property type="project" value="TreeGrafter"/>
</dbReference>
<dbReference type="NCBIfam" id="NF038402">
    <property type="entry name" value="TroA_like"/>
    <property type="match status" value="1"/>
</dbReference>
<sequence>MNRFLRHKKWLALFTFILLLSSVITACSALPDSKTPKKPNSIKYPIHLTDQVGNKVSVVKEPERIVSLIPSTTEIAFALGLKEQIVGVTENDDYPAEAKNLPKVGDYKIDVEKVVALKPDLVLAQKANEPETIKKLQQLGIPVLVTDANEVKDVFASIDLIAQATDRTYEGDTLVGEMSKHRLQIFHQVAKIPEDKRVKVWIEIDPTLFTAGGDTFLNELVTLAGGKNVAIQLQGWPQVSSEQVVKWNPDVILTTYGGEQEILKRQGWDAVNAIKNNRVVSVDPNLVNRPGPRIIDGVEQMAKGFYPDVIGVKK</sequence>
<dbReference type="CDD" id="cd01144">
    <property type="entry name" value="BtuF"/>
    <property type="match status" value="1"/>
</dbReference>
<dbReference type="Gene3D" id="3.40.50.1980">
    <property type="entry name" value="Nitrogenase molybdenum iron protein domain"/>
    <property type="match status" value="2"/>
</dbReference>
<dbReference type="Pfam" id="PF01497">
    <property type="entry name" value="Peripla_BP_2"/>
    <property type="match status" value="1"/>
</dbReference>
<dbReference type="PROSITE" id="PS51257">
    <property type="entry name" value="PROKAR_LIPOPROTEIN"/>
    <property type="match status" value="1"/>
</dbReference>
<evidence type="ECO:0000256" key="1">
    <source>
        <dbReference type="ARBA" id="ARBA00008814"/>
    </source>
</evidence>
<dbReference type="InterPro" id="IPR054828">
    <property type="entry name" value="Vit_B12_bind_prot"/>
</dbReference>
<dbReference type="PANTHER" id="PTHR30535">
    <property type="entry name" value="VITAMIN B12-BINDING PROTEIN"/>
    <property type="match status" value="1"/>
</dbReference>
<reference evidence="5 6" key="1">
    <citation type="submission" date="2019-03" db="EMBL/GenBank/DDBJ databases">
        <title>Genomic Encyclopedia of Type Strains, Phase IV (KMG-IV): sequencing the most valuable type-strain genomes for metagenomic binning, comparative biology and taxonomic classification.</title>
        <authorList>
            <person name="Goeker M."/>
        </authorList>
    </citation>
    <scope>NUCLEOTIDE SEQUENCE [LARGE SCALE GENOMIC DNA]</scope>
    <source>
        <strain evidence="5 6">DSM 45707</strain>
    </source>
</reference>
<feature type="signal peptide" evidence="3">
    <location>
        <begin position="1"/>
        <end position="26"/>
    </location>
</feature>
<evidence type="ECO:0000313" key="5">
    <source>
        <dbReference type="EMBL" id="TCS95918.1"/>
    </source>
</evidence>
<dbReference type="SUPFAM" id="SSF53807">
    <property type="entry name" value="Helical backbone' metal receptor"/>
    <property type="match status" value="1"/>
</dbReference>
<dbReference type="Proteomes" id="UP000294937">
    <property type="component" value="Unassembled WGS sequence"/>
</dbReference>
<gene>
    <name evidence="5" type="ORF">EDD58_102502</name>
</gene>
<evidence type="ECO:0000259" key="4">
    <source>
        <dbReference type="PROSITE" id="PS50983"/>
    </source>
</evidence>
<comment type="caution">
    <text evidence="5">The sequence shown here is derived from an EMBL/GenBank/DDBJ whole genome shotgun (WGS) entry which is preliminary data.</text>
</comment>
<dbReference type="EMBL" id="SMAG01000002">
    <property type="protein sequence ID" value="TCS95918.1"/>
    <property type="molecule type" value="Genomic_DNA"/>
</dbReference>
<keyword evidence="2 3" id="KW-0732">Signal</keyword>
<dbReference type="AlphaFoldDB" id="A0A4R3L9L6"/>
<feature type="chain" id="PRO_5039268170" evidence="3">
    <location>
        <begin position="27"/>
        <end position="314"/>
    </location>
</feature>